<protein>
    <submittedName>
        <fullName evidence="1">ARAD1D31372p</fullName>
    </submittedName>
</protein>
<dbReference type="Gene3D" id="3.80.10.10">
    <property type="entry name" value="Ribonuclease Inhibitor"/>
    <property type="match status" value="2"/>
</dbReference>
<dbReference type="EMBL" id="HG937694">
    <property type="protein sequence ID" value="CDP38290.1"/>
    <property type="molecule type" value="Genomic_DNA"/>
</dbReference>
<evidence type="ECO:0000313" key="1">
    <source>
        <dbReference type="EMBL" id="CDP38290.1"/>
    </source>
</evidence>
<sequence length="627" mass="69868">MPSYDNLAGIYFDGPNDIGKASSRIPLNACHGPCSCSHNCHRRPSRPVSVVPSYSNIHDGLNLESFNSSVNLERVRRRSDISGYHPGSGTPSFSTGTGYSSFYEYDEDEVDPVATAGGPTLEMLPPEILTHILQYVLISSDSPAALYPDMTRDFARLLTTCHAFYNVGIPILYRHVSFPHPRAFDKFRHSIERTGYGNLVKVLDFSAFTSVGLGRTGKMMYEIQMVTSSTILRALELCPGLKEFLVAESVDMDIDVRVLNALDTMPYVDAVDFCGSTSSHVNGFTNSLVHSSLVTGNNAIYHLTKVSFHGCAVIKPAVFDALLPKLVNLTRLDLTHTQVTPDALLSIPASAKITHLSVAKCVRLNSTGLVNFLTLHPATKYLEWLNIMFESTKPVPLSKRDFQMVLEYLPPLKYLNLHGLPVEPKHLQHIASMPDLQGLSLGYASLTQQDLDSFLPQLTNLRYLDLTGNPYINMWTVQDSSSVLNSNPDIDIFEFSSEFIKKLWGINIPGFEMEYGKARRGWIYRKRDAVSEQSTHKEPEVTPARQGFSFSALAKDRIHRSNSLREAKNSPPPPQLSASTNTWTIESQPSWCFASRKINMCDIGIGGNMTREACKERGIYSYYAYHV</sequence>
<reference evidence="1" key="1">
    <citation type="submission" date="2014-02" db="EMBL/GenBank/DDBJ databases">
        <authorList>
            <person name="Genoscope - CEA"/>
        </authorList>
    </citation>
    <scope>NUCLEOTIDE SEQUENCE</scope>
    <source>
        <strain evidence="1">LS3</strain>
    </source>
</reference>
<organism evidence="1">
    <name type="scientific">Blastobotrys adeninivorans</name>
    <name type="common">Yeast</name>
    <name type="synonym">Arxula adeninivorans</name>
    <dbReference type="NCBI Taxonomy" id="409370"/>
    <lineage>
        <taxon>Eukaryota</taxon>
        <taxon>Fungi</taxon>
        <taxon>Dikarya</taxon>
        <taxon>Ascomycota</taxon>
        <taxon>Saccharomycotina</taxon>
        <taxon>Dipodascomycetes</taxon>
        <taxon>Dipodascales</taxon>
        <taxon>Trichomonascaceae</taxon>
        <taxon>Blastobotrys</taxon>
    </lineage>
</organism>
<proteinExistence type="predicted"/>
<dbReference type="PhylomeDB" id="A0A060TB26"/>
<dbReference type="SUPFAM" id="SSF52047">
    <property type="entry name" value="RNI-like"/>
    <property type="match status" value="1"/>
</dbReference>
<accession>A0A060TB26</accession>
<reference evidence="1" key="2">
    <citation type="submission" date="2014-06" db="EMBL/GenBank/DDBJ databases">
        <title>The complete genome of Blastobotrys (Arxula) adeninivorans LS3 - a yeast of biotechnological interest.</title>
        <authorList>
            <person name="Kunze G."/>
            <person name="Gaillardin C."/>
            <person name="Czernicka M."/>
            <person name="Durrens P."/>
            <person name="Martin T."/>
            <person name="Boer E."/>
            <person name="Gabaldon T."/>
            <person name="Cruz J."/>
            <person name="Talla E."/>
            <person name="Marck C."/>
            <person name="Goffeau A."/>
            <person name="Barbe V."/>
            <person name="Baret P."/>
            <person name="Baronian K."/>
            <person name="Beier S."/>
            <person name="Bleykasten C."/>
            <person name="Bode R."/>
            <person name="Casaregola S."/>
            <person name="Despons L."/>
            <person name="Fairhead C."/>
            <person name="Giersberg M."/>
            <person name="Gierski P."/>
            <person name="Hahnel U."/>
            <person name="Hartmann A."/>
            <person name="Jankowska D."/>
            <person name="Jubin C."/>
            <person name="Jung P."/>
            <person name="Lafontaine I."/>
            <person name="Leh-Louis V."/>
            <person name="Lemaire M."/>
            <person name="Marcet-Houben M."/>
            <person name="Mascher M."/>
            <person name="Morel G."/>
            <person name="Richard G.-F."/>
            <person name="Riechen J."/>
            <person name="Sacerdot C."/>
            <person name="Sarkar A."/>
            <person name="Savel G."/>
            <person name="Schacherer J."/>
            <person name="Sherman D."/>
            <person name="Straub M.-L."/>
            <person name="Stein N."/>
            <person name="Thierry A."/>
            <person name="Trautwein-Schult A."/>
            <person name="Westhof E."/>
            <person name="Worch S."/>
            <person name="Dujon B."/>
            <person name="Souciet J.-L."/>
            <person name="Wincker P."/>
            <person name="Scholz U."/>
            <person name="Neuveglise N."/>
        </authorList>
    </citation>
    <scope>NUCLEOTIDE SEQUENCE</scope>
    <source>
        <strain evidence="1">LS3</strain>
    </source>
</reference>
<dbReference type="AlphaFoldDB" id="A0A060TB26"/>
<dbReference type="CDD" id="cd09917">
    <property type="entry name" value="F-box_SF"/>
    <property type="match status" value="1"/>
</dbReference>
<gene>
    <name evidence="1" type="ORF">GNLVRS02_ARAD1D31372g</name>
</gene>
<name>A0A060TB26_BLAAD</name>
<dbReference type="InterPro" id="IPR032675">
    <property type="entry name" value="LRR_dom_sf"/>
</dbReference>